<dbReference type="PANTHER" id="PTHR46969">
    <property type="entry name" value="BIFUNCTIONAL PROTEIN HLDE"/>
    <property type="match status" value="1"/>
</dbReference>
<keyword evidence="4" id="KW-0418">Kinase</keyword>
<dbReference type="GO" id="GO:0016773">
    <property type="term" value="F:phosphotransferase activity, alcohol group as acceptor"/>
    <property type="evidence" value="ECO:0007669"/>
    <property type="project" value="InterPro"/>
</dbReference>
<dbReference type="InterPro" id="IPR011611">
    <property type="entry name" value="PfkB_dom"/>
</dbReference>
<evidence type="ECO:0000256" key="6">
    <source>
        <dbReference type="ARBA" id="ARBA00023277"/>
    </source>
</evidence>
<dbReference type="Gene3D" id="3.40.1190.20">
    <property type="match status" value="1"/>
</dbReference>
<keyword evidence="5" id="KW-0511">Multifunctional enzyme</keyword>
<dbReference type="Gene3D" id="3.40.50.620">
    <property type="entry name" value="HUPs"/>
    <property type="match status" value="1"/>
</dbReference>
<sequence length="496" mass="53831">MNSQSTNYREAVESIRKAAGPAARIAYVSGNFNIVHPGHLRLLKFAREQADFLVVGIYPDSNPGVSMPVDLRVDGVCALSSVDFVVRLDRDAVGFIEALQPDVVVKGSEYAQRHNDEETLVNKWNGKLVFGSGEMRFVSLGLLRREYFETNLSTIRKPTDYPARHGFAFAELSEVLRKFSALRVMVIGDLIVDEYIQCDPLGMSQEDPTIVITPIESTKFLGGAGIVAAHARGLGAFVQFVSVVGADADAGFARERLDSFAVQAELITDDTRPTTLKQRFRAHGKTLLRVNHLRQHAVSPSICAQIMDLVRQGIEGTDLLVLSDFNYGCLPQSLVDAICALARGRNVMVAADSQASSQFSDISRFKDMALITPTEREARLALHDFDSGLAYVAERLRNVSRAENVIVTLGAEGLFVRGVKEGEELADRLPAFNSAPKDVAGAGDSLFACSSLALCAGADIWRAAYLGSIASACQTTRVGNTPLTLADVEAEIFALE</sequence>
<dbReference type="SUPFAM" id="SSF53613">
    <property type="entry name" value="Ribokinase-like"/>
    <property type="match status" value="1"/>
</dbReference>
<reference evidence="9 10" key="1">
    <citation type="submission" date="2017-02" db="EMBL/GenBank/DDBJ databases">
        <authorList>
            <person name="Peterson S.W."/>
        </authorList>
    </citation>
    <scope>NUCLEOTIDE SEQUENCE [LARGE SCALE GENOMIC DNA]</scope>
    <source>
        <strain evidence="9 10">S285</strain>
    </source>
</reference>
<dbReference type="InterPro" id="IPR014729">
    <property type="entry name" value="Rossmann-like_a/b/a_fold"/>
</dbReference>
<feature type="domain" description="Cytidyltransferase-like" evidence="8">
    <location>
        <begin position="28"/>
        <end position="113"/>
    </location>
</feature>
<dbReference type="Proteomes" id="UP000193978">
    <property type="component" value="Chromosome"/>
</dbReference>
<evidence type="ECO:0000313" key="10">
    <source>
        <dbReference type="Proteomes" id="UP000193978"/>
    </source>
</evidence>
<evidence type="ECO:0000313" key="9">
    <source>
        <dbReference type="EMBL" id="ARN83213.1"/>
    </source>
</evidence>
<dbReference type="AlphaFoldDB" id="A0A1W6N080"/>
<dbReference type="PANTHER" id="PTHR46969:SF1">
    <property type="entry name" value="BIFUNCTIONAL PROTEIN HLDE"/>
    <property type="match status" value="1"/>
</dbReference>
<dbReference type="GO" id="GO:0033785">
    <property type="term" value="F:heptose 7-phosphate kinase activity"/>
    <property type="evidence" value="ECO:0007669"/>
    <property type="project" value="TreeGrafter"/>
</dbReference>
<keyword evidence="6" id="KW-0119">Carbohydrate metabolism</keyword>
<evidence type="ECO:0000256" key="1">
    <source>
        <dbReference type="ARBA" id="ARBA00002319"/>
    </source>
</evidence>
<comment type="function">
    <text evidence="2">Catalyzes the ADP transfer from ATP to D-glycero-beta-D-manno-heptose 1-phosphate, yielding ADP-D-glycero-beta-D-manno-heptose.</text>
</comment>
<keyword evidence="10" id="KW-1185">Reference proteome</keyword>
<dbReference type="GO" id="GO:0005829">
    <property type="term" value="C:cytosol"/>
    <property type="evidence" value="ECO:0007669"/>
    <property type="project" value="TreeGrafter"/>
</dbReference>
<dbReference type="EMBL" id="CP019948">
    <property type="protein sequence ID" value="ARN83213.1"/>
    <property type="molecule type" value="Genomic_DNA"/>
</dbReference>
<evidence type="ECO:0000256" key="5">
    <source>
        <dbReference type="ARBA" id="ARBA00023268"/>
    </source>
</evidence>
<keyword evidence="3" id="KW-0808">Transferase</keyword>
<evidence type="ECO:0000259" key="7">
    <source>
        <dbReference type="Pfam" id="PF00294"/>
    </source>
</evidence>
<dbReference type="NCBIfam" id="TIGR00125">
    <property type="entry name" value="cyt_tran_rel"/>
    <property type="match status" value="1"/>
</dbReference>
<evidence type="ECO:0000256" key="2">
    <source>
        <dbReference type="ARBA" id="ARBA00003753"/>
    </source>
</evidence>
<dbReference type="CDD" id="cd01172">
    <property type="entry name" value="RfaE_like"/>
    <property type="match status" value="1"/>
</dbReference>
<accession>A0A1W6N080</accession>
<feature type="domain" description="Carbohydrate kinase PfkB" evidence="7">
    <location>
        <begin position="183"/>
        <end position="481"/>
    </location>
</feature>
<protein>
    <submittedName>
        <fullName evidence="9">ADP-heptose synthase</fullName>
    </submittedName>
</protein>
<organism evidence="9 10">
    <name type="scientific">Methylocystis bryophila</name>
    <dbReference type="NCBI Taxonomy" id="655015"/>
    <lineage>
        <taxon>Bacteria</taxon>
        <taxon>Pseudomonadati</taxon>
        <taxon>Pseudomonadota</taxon>
        <taxon>Alphaproteobacteria</taxon>
        <taxon>Hyphomicrobiales</taxon>
        <taxon>Methylocystaceae</taxon>
        <taxon>Methylocystis</taxon>
    </lineage>
</organism>
<evidence type="ECO:0000259" key="8">
    <source>
        <dbReference type="Pfam" id="PF01467"/>
    </source>
</evidence>
<dbReference type="KEGG" id="mbry:B1812_21415"/>
<proteinExistence type="predicted"/>
<dbReference type="OrthoDB" id="9802794at2"/>
<dbReference type="GO" id="GO:0033786">
    <property type="term" value="F:heptose-1-phosphate adenylyltransferase activity"/>
    <property type="evidence" value="ECO:0007669"/>
    <property type="project" value="TreeGrafter"/>
</dbReference>
<dbReference type="Pfam" id="PF00294">
    <property type="entry name" value="PfkB"/>
    <property type="match status" value="1"/>
</dbReference>
<comment type="function">
    <text evidence="1">Catalyzes the phosphorylation of D-glycero-D-manno-heptose 7-phosphate at the C-1 position to selectively form D-glycero-beta-D-manno-heptose-1,7-bisphosphate.</text>
</comment>
<evidence type="ECO:0000256" key="3">
    <source>
        <dbReference type="ARBA" id="ARBA00022679"/>
    </source>
</evidence>
<gene>
    <name evidence="9" type="ORF">B1812_21415</name>
</gene>
<dbReference type="RefSeq" id="WP_085773370.1">
    <property type="nucleotide sequence ID" value="NZ_AP027149.1"/>
</dbReference>
<dbReference type="InterPro" id="IPR004821">
    <property type="entry name" value="Cyt_trans-like"/>
</dbReference>
<dbReference type="Pfam" id="PF01467">
    <property type="entry name" value="CTP_transf_like"/>
    <property type="match status" value="1"/>
</dbReference>
<evidence type="ECO:0000256" key="4">
    <source>
        <dbReference type="ARBA" id="ARBA00022777"/>
    </source>
</evidence>
<name>A0A1W6N080_9HYPH</name>
<dbReference type="SUPFAM" id="SSF52374">
    <property type="entry name" value="Nucleotidylyl transferase"/>
    <property type="match status" value="1"/>
</dbReference>
<dbReference type="InterPro" id="IPR011913">
    <property type="entry name" value="RfaE_dom_I"/>
</dbReference>
<dbReference type="STRING" id="655015.B1812_21415"/>
<dbReference type="InterPro" id="IPR029056">
    <property type="entry name" value="Ribokinase-like"/>
</dbReference>